<proteinExistence type="predicted"/>
<dbReference type="Proteomes" id="UP000484164">
    <property type="component" value="Unassembled WGS sequence"/>
</dbReference>
<evidence type="ECO:0000313" key="1">
    <source>
        <dbReference type="EMBL" id="KAB2817756.1"/>
    </source>
</evidence>
<name>A0A6L3ZIB7_9FLAO</name>
<dbReference type="OrthoDB" id="979538at2"/>
<protein>
    <submittedName>
        <fullName evidence="1">Glutaredoxin</fullName>
    </submittedName>
</protein>
<keyword evidence="2" id="KW-1185">Reference proteome</keyword>
<dbReference type="RefSeq" id="WP_151692444.1">
    <property type="nucleotide sequence ID" value="NZ_BMGX01000002.1"/>
</dbReference>
<sequence>MHFNERELTLLYNARNSRDRQTLAYALTITSHVNKQEVSSVPISGTLFRILLDRFDGDPKSLLNKADPEYQRIHKGREYNPAVWIEAIKRRPELLRAPIAMYKGKVVLCDTPTAILKLANSNIGISA</sequence>
<dbReference type="EMBL" id="WBVQ01000001">
    <property type="protein sequence ID" value="KAB2817756.1"/>
    <property type="molecule type" value="Genomic_DNA"/>
</dbReference>
<accession>A0A6L3ZIB7</accession>
<dbReference type="Gene3D" id="3.40.30.10">
    <property type="entry name" value="Glutaredoxin"/>
    <property type="match status" value="1"/>
</dbReference>
<comment type="caution">
    <text evidence="1">The sequence shown here is derived from an EMBL/GenBank/DDBJ whole genome shotgun (WGS) entry which is preliminary data.</text>
</comment>
<gene>
    <name evidence="1" type="ORF">F8C82_04950</name>
</gene>
<evidence type="ECO:0000313" key="2">
    <source>
        <dbReference type="Proteomes" id="UP000484164"/>
    </source>
</evidence>
<dbReference type="AlphaFoldDB" id="A0A6L3ZIB7"/>
<organism evidence="1 2">
    <name type="scientific">Phaeocystidibacter marisrubri</name>
    <dbReference type="NCBI Taxonomy" id="1577780"/>
    <lineage>
        <taxon>Bacteria</taxon>
        <taxon>Pseudomonadati</taxon>
        <taxon>Bacteroidota</taxon>
        <taxon>Flavobacteriia</taxon>
        <taxon>Flavobacteriales</taxon>
        <taxon>Phaeocystidibacteraceae</taxon>
        <taxon>Phaeocystidibacter</taxon>
    </lineage>
</organism>
<reference evidence="1 2" key="1">
    <citation type="submission" date="2019-10" db="EMBL/GenBank/DDBJ databases">
        <title>Genome sequence of Phaeocystidibacter marisrubri JCM30614 (type strain).</title>
        <authorList>
            <person name="Bowman J.P."/>
        </authorList>
    </citation>
    <scope>NUCLEOTIDE SEQUENCE [LARGE SCALE GENOMIC DNA]</scope>
    <source>
        <strain evidence="1 2">JCM 30614</strain>
    </source>
</reference>